<evidence type="ECO:0000256" key="1">
    <source>
        <dbReference type="SAM" id="MobiDB-lite"/>
    </source>
</evidence>
<evidence type="ECO:0000313" key="2">
    <source>
        <dbReference type="EMBL" id="KAJ7672845.1"/>
    </source>
</evidence>
<feature type="region of interest" description="Disordered" evidence="1">
    <location>
        <begin position="41"/>
        <end position="66"/>
    </location>
</feature>
<dbReference type="Proteomes" id="UP001221757">
    <property type="component" value="Unassembled WGS sequence"/>
</dbReference>
<comment type="caution">
    <text evidence="2">The sequence shown here is derived from an EMBL/GenBank/DDBJ whole genome shotgun (WGS) entry which is preliminary data.</text>
</comment>
<feature type="region of interest" description="Disordered" evidence="1">
    <location>
        <begin position="1"/>
        <end position="23"/>
    </location>
</feature>
<sequence>MINTAPGPAVGSSSPQGRGGLKLGYTVDQRRGFSPHLLIKLRTPCDGSPPPSSREDAPPLPGGQEPLINVSSVRAMAPPESQSLLVFAGRGPSRSSAVLWTALMHAMLTHIGHPLCGAKNSYELSTALGTYAFRSFLNIHPSRLLSVGIHASQHWHRDHLSRCGRNDLGAFQRRGRHSDRACWEGLKRITAALDDSGKLASESITEEIGVLVTKLGAGTQVDYLRH</sequence>
<name>A0AAD7GB39_MYCRO</name>
<accession>A0AAD7GB39</accession>
<keyword evidence="3" id="KW-1185">Reference proteome</keyword>
<gene>
    <name evidence="2" type="ORF">B0H17DRAFT_174402</name>
</gene>
<dbReference type="EMBL" id="JARKIE010000165">
    <property type="protein sequence ID" value="KAJ7672845.1"/>
    <property type="molecule type" value="Genomic_DNA"/>
</dbReference>
<protein>
    <submittedName>
        <fullName evidence="2">Uncharacterized protein</fullName>
    </submittedName>
</protein>
<dbReference type="AlphaFoldDB" id="A0AAD7GB39"/>
<evidence type="ECO:0000313" key="3">
    <source>
        <dbReference type="Proteomes" id="UP001221757"/>
    </source>
</evidence>
<organism evidence="2 3">
    <name type="scientific">Mycena rosella</name>
    <name type="common">Pink bonnet</name>
    <name type="synonym">Agaricus rosellus</name>
    <dbReference type="NCBI Taxonomy" id="1033263"/>
    <lineage>
        <taxon>Eukaryota</taxon>
        <taxon>Fungi</taxon>
        <taxon>Dikarya</taxon>
        <taxon>Basidiomycota</taxon>
        <taxon>Agaricomycotina</taxon>
        <taxon>Agaricomycetes</taxon>
        <taxon>Agaricomycetidae</taxon>
        <taxon>Agaricales</taxon>
        <taxon>Marasmiineae</taxon>
        <taxon>Mycenaceae</taxon>
        <taxon>Mycena</taxon>
    </lineage>
</organism>
<reference evidence="2" key="1">
    <citation type="submission" date="2023-03" db="EMBL/GenBank/DDBJ databases">
        <title>Massive genome expansion in bonnet fungi (Mycena s.s.) driven by repeated elements and novel gene families across ecological guilds.</title>
        <authorList>
            <consortium name="Lawrence Berkeley National Laboratory"/>
            <person name="Harder C.B."/>
            <person name="Miyauchi S."/>
            <person name="Viragh M."/>
            <person name="Kuo A."/>
            <person name="Thoen E."/>
            <person name="Andreopoulos B."/>
            <person name="Lu D."/>
            <person name="Skrede I."/>
            <person name="Drula E."/>
            <person name="Henrissat B."/>
            <person name="Morin E."/>
            <person name="Kohler A."/>
            <person name="Barry K."/>
            <person name="LaButti K."/>
            <person name="Morin E."/>
            <person name="Salamov A."/>
            <person name="Lipzen A."/>
            <person name="Mereny Z."/>
            <person name="Hegedus B."/>
            <person name="Baldrian P."/>
            <person name="Stursova M."/>
            <person name="Weitz H."/>
            <person name="Taylor A."/>
            <person name="Grigoriev I.V."/>
            <person name="Nagy L.G."/>
            <person name="Martin F."/>
            <person name="Kauserud H."/>
        </authorList>
    </citation>
    <scope>NUCLEOTIDE SEQUENCE</scope>
    <source>
        <strain evidence="2">CBHHK067</strain>
    </source>
</reference>
<proteinExistence type="predicted"/>